<dbReference type="NCBIfam" id="TIGR01879">
    <property type="entry name" value="hydantase"/>
    <property type="match status" value="1"/>
</dbReference>
<dbReference type="PANTHER" id="PTHR32494:SF5">
    <property type="entry name" value="ALLANTOATE AMIDOHYDROLASE"/>
    <property type="match status" value="1"/>
</dbReference>
<name>A0ABW5WQD4_9STAP</name>
<feature type="domain" description="Peptidase M20 dimerisation" evidence="3">
    <location>
        <begin position="215"/>
        <end position="310"/>
    </location>
</feature>
<dbReference type="InterPro" id="IPR010158">
    <property type="entry name" value="Amidase_Cbmase"/>
</dbReference>
<keyword evidence="5" id="KW-1185">Reference proteome</keyword>
<dbReference type="NCBIfam" id="NF006771">
    <property type="entry name" value="PRK09290.1-5"/>
    <property type="match status" value="1"/>
</dbReference>
<dbReference type="CDD" id="cd03884">
    <property type="entry name" value="M20_bAS"/>
    <property type="match status" value="1"/>
</dbReference>
<dbReference type="InterPro" id="IPR002933">
    <property type="entry name" value="Peptidase_M20"/>
</dbReference>
<accession>A0ABW5WQD4</accession>
<dbReference type="Pfam" id="PF01546">
    <property type="entry name" value="Peptidase_M20"/>
    <property type="match status" value="1"/>
</dbReference>
<gene>
    <name evidence="4" type="ORF">ACFSX4_00855</name>
</gene>
<protein>
    <submittedName>
        <fullName evidence="4">Zn-dependent hydrolase</fullName>
    </submittedName>
</protein>
<sequence>MNMGRFQRSLNKLNEYTVEGKEVTRLAYSREEKRAKEYIIKQFEHEGLTVKVDAVGNITARREGTDASLKPVAFGSHIDSVYEAGQYDGAMGVIASLEIIRFLNEENITTERPLEVIVFTGEESSRFGIATIGSRIMTGRLNLVESGHLEDKKGITLKKALEDNHFNIENYHQAVRTSADQHAFIEMHIEQGPVLEIENKDIGIVHAIAAPLRLSLEIKGEAGHSGTTPFKYRKDALAAAAEIALEVESAAREEEKNGTLATVGVLDINPGAMNIVPGSAGMQIDIRSVSVESREKVYQKITDKIESVSKAREIEINTSLLTKEEPVDLSDTLVEAVEEISVNNGYTFKHMNSGAGHDAMNMAHICPTALIFVPSVKGISHNPKEFTHLNDIEKGIIVMKDLILKTACNEAGNLK</sequence>
<evidence type="ECO:0000256" key="2">
    <source>
        <dbReference type="ARBA" id="ARBA00022801"/>
    </source>
</evidence>
<evidence type="ECO:0000259" key="3">
    <source>
        <dbReference type="Pfam" id="PF07687"/>
    </source>
</evidence>
<dbReference type="PANTHER" id="PTHR32494">
    <property type="entry name" value="ALLANTOATE DEIMINASE-RELATED"/>
    <property type="match status" value="1"/>
</dbReference>
<dbReference type="PIRSF" id="PIRSF001235">
    <property type="entry name" value="Amidase_carbamoylase"/>
    <property type="match status" value="1"/>
</dbReference>
<dbReference type="RefSeq" id="WP_377770599.1">
    <property type="nucleotide sequence ID" value="NZ_JBHUOQ010000001.1"/>
</dbReference>
<dbReference type="GO" id="GO:0016787">
    <property type="term" value="F:hydrolase activity"/>
    <property type="evidence" value="ECO:0007669"/>
    <property type="project" value="UniProtKB-KW"/>
</dbReference>
<reference evidence="5" key="1">
    <citation type="journal article" date="2019" name="Int. J. Syst. Evol. Microbiol.">
        <title>The Global Catalogue of Microorganisms (GCM) 10K type strain sequencing project: providing services to taxonomists for standard genome sequencing and annotation.</title>
        <authorList>
            <consortium name="The Broad Institute Genomics Platform"/>
            <consortium name="The Broad Institute Genome Sequencing Center for Infectious Disease"/>
            <person name="Wu L."/>
            <person name="Ma J."/>
        </authorList>
    </citation>
    <scope>NUCLEOTIDE SEQUENCE [LARGE SCALE GENOMIC DNA]</scope>
    <source>
        <strain evidence="5">KCTC 33575</strain>
    </source>
</reference>
<dbReference type="Pfam" id="PF07687">
    <property type="entry name" value="M20_dimer"/>
    <property type="match status" value="1"/>
</dbReference>
<evidence type="ECO:0000313" key="4">
    <source>
        <dbReference type="EMBL" id="MFD2828995.1"/>
    </source>
</evidence>
<organism evidence="4 5">
    <name type="scientific">Corticicoccus populi</name>
    <dbReference type="NCBI Taxonomy" id="1812821"/>
    <lineage>
        <taxon>Bacteria</taxon>
        <taxon>Bacillati</taxon>
        <taxon>Bacillota</taxon>
        <taxon>Bacilli</taxon>
        <taxon>Bacillales</taxon>
        <taxon>Staphylococcaceae</taxon>
        <taxon>Corticicoccus</taxon>
    </lineage>
</organism>
<evidence type="ECO:0000313" key="5">
    <source>
        <dbReference type="Proteomes" id="UP001597519"/>
    </source>
</evidence>
<dbReference type="Gene3D" id="3.30.70.360">
    <property type="match status" value="1"/>
</dbReference>
<dbReference type="InterPro" id="IPR011650">
    <property type="entry name" value="Peptidase_M20_dimer"/>
</dbReference>
<proteinExistence type="inferred from homology"/>
<comment type="caution">
    <text evidence="4">The sequence shown here is derived from an EMBL/GenBank/DDBJ whole genome shotgun (WGS) entry which is preliminary data.</text>
</comment>
<dbReference type="EMBL" id="JBHUOQ010000001">
    <property type="protein sequence ID" value="MFD2828995.1"/>
    <property type="molecule type" value="Genomic_DNA"/>
</dbReference>
<keyword evidence="2 4" id="KW-0378">Hydrolase</keyword>
<dbReference type="InterPro" id="IPR036264">
    <property type="entry name" value="Bact_exopeptidase_dim_dom"/>
</dbReference>
<dbReference type="SUPFAM" id="SSF53187">
    <property type="entry name" value="Zn-dependent exopeptidases"/>
    <property type="match status" value="1"/>
</dbReference>
<comment type="similarity">
    <text evidence="1">Belongs to the peptidase M20 family.</text>
</comment>
<dbReference type="Gene3D" id="3.40.630.10">
    <property type="entry name" value="Zn peptidases"/>
    <property type="match status" value="1"/>
</dbReference>
<dbReference type="SUPFAM" id="SSF55031">
    <property type="entry name" value="Bacterial exopeptidase dimerisation domain"/>
    <property type="match status" value="1"/>
</dbReference>
<evidence type="ECO:0000256" key="1">
    <source>
        <dbReference type="ARBA" id="ARBA00006153"/>
    </source>
</evidence>
<dbReference type="Proteomes" id="UP001597519">
    <property type="component" value="Unassembled WGS sequence"/>
</dbReference>